<keyword evidence="5" id="KW-1185">Reference proteome</keyword>
<evidence type="ECO:0000256" key="1">
    <source>
        <dbReference type="ARBA" id="ARBA00004123"/>
    </source>
</evidence>
<dbReference type="GO" id="GO:0005634">
    <property type="term" value="C:nucleus"/>
    <property type="evidence" value="ECO:0007669"/>
    <property type="project" value="UniProtKB-SubCell"/>
</dbReference>
<feature type="domain" description="Chromo" evidence="3">
    <location>
        <begin position="128"/>
        <end position="170"/>
    </location>
</feature>
<gene>
    <name evidence="4" type="ORF">ROHU_027870</name>
</gene>
<dbReference type="PROSITE" id="PS50013">
    <property type="entry name" value="CHROMO_2"/>
    <property type="match status" value="1"/>
</dbReference>
<dbReference type="AlphaFoldDB" id="A0A498M4D2"/>
<proteinExistence type="predicted"/>
<dbReference type="EMBL" id="QBIY01012829">
    <property type="protein sequence ID" value="RXN15708.1"/>
    <property type="molecule type" value="Genomic_DNA"/>
</dbReference>
<organism evidence="4 5">
    <name type="scientific">Labeo rohita</name>
    <name type="common">Indian major carp</name>
    <name type="synonym">Cyprinus rohita</name>
    <dbReference type="NCBI Taxonomy" id="84645"/>
    <lineage>
        <taxon>Eukaryota</taxon>
        <taxon>Metazoa</taxon>
        <taxon>Chordata</taxon>
        <taxon>Craniata</taxon>
        <taxon>Vertebrata</taxon>
        <taxon>Euteleostomi</taxon>
        <taxon>Actinopterygii</taxon>
        <taxon>Neopterygii</taxon>
        <taxon>Teleostei</taxon>
        <taxon>Ostariophysi</taxon>
        <taxon>Cypriniformes</taxon>
        <taxon>Cyprinidae</taxon>
        <taxon>Labeoninae</taxon>
        <taxon>Labeonini</taxon>
        <taxon>Labeo</taxon>
    </lineage>
</organism>
<name>A0A498M4D2_LABRO</name>
<comment type="caution">
    <text evidence="4">The sequence shown here is derived from an EMBL/GenBank/DDBJ whole genome shotgun (WGS) entry which is preliminary data.</text>
</comment>
<evidence type="ECO:0000259" key="3">
    <source>
        <dbReference type="PROSITE" id="PS50013"/>
    </source>
</evidence>
<feature type="region of interest" description="Disordered" evidence="2">
    <location>
        <begin position="1"/>
        <end position="35"/>
    </location>
</feature>
<dbReference type="Proteomes" id="UP000290572">
    <property type="component" value="Unassembled WGS sequence"/>
</dbReference>
<protein>
    <submittedName>
        <fullName evidence="4">Early nodulin 2</fullName>
    </submittedName>
</protein>
<comment type="subcellular location">
    <subcellularLocation>
        <location evidence="1">Nucleus</location>
    </subcellularLocation>
</comment>
<evidence type="ECO:0000313" key="5">
    <source>
        <dbReference type="Proteomes" id="UP000290572"/>
    </source>
</evidence>
<reference evidence="4 5" key="1">
    <citation type="submission" date="2018-03" db="EMBL/GenBank/DDBJ databases">
        <title>Draft genome sequence of Rohu Carp (Labeo rohita).</title>
        <authorList>
            <person name="Das P."/>
            <person name="Kushwaha B."/>
            <person name="Joshi C.G."/>
            <person name="Kumar D."/>
            <person name="Nagpure N.S."/>
            <person name="Sahoo L."/>
            <person name="Das S.P."/>
            <person name="Bit A."/>
            <person name="Patnaik S."/>
            <person name="Meher P.K."/>
            <person name="Jayasankar P."/>
            <person name="Koringa P.G."/>
            <person name="Patel N.V."/>
            <person name="Hinsu A.T."/>
            <person name="Kumar R."/>
            <person name="Pandey M."/>
            <person name="Agarwal S."/>
            <person name="Srivastava S."/>
            <person name="Singh M."/>
            <person name="Iquebal M.A."/>
            <person name="Jaiswal S."/>
            <person name="Angadi U.B."/>
            <person name="Kumar N."/>
            <person name="Raza M."/>
            <person name="Shah T.M."/>
            <person name="Rai A."/>
            <person name="Jena J.K."/>
        </authorList>
    </citation>
    <scope>NUCLEOTIDE SEQUENCE [LARGE SCALE GENOMIC DNA]</scope>
    <source>
        <strain evidence="4">DASCIFA01</strain>
        <tissue evidence="4">Testis</tissue>
    </source>
</reference>
<sequence>MPNSWSAGAGGSGLTPGLPFKKPTNDNMVSNKKKCPNCPQVMPCATKEAGPEGLMEEVELEGPAVETEGLMEEAAGLLEKVGLESPAVEAEGLVEEADEIHLSKKEAEMDKSKKKQKNCSYHTGLGVYPIRSALKERVRKGQTELLIDWEPCATCGKQWTPTWEPKESFV</sequence>
<dbReference type="InterPro" id="IPR000953">
    <property type="entry name" value="Chromo/chromo_shadow_dom"/>
</dbReference>
<evidence type="ECO:0000313" key="4">
    <source>
        <dbReference type="EMBL" id="RXN15708.1"/>
    </source>
</evidence>
<evidence type="ECO:0000256" key="2">
    <source>
        <dbReference type="SAM" id="MobiDB-lite"/>
    </source>
</evidence>
<accession>A0A498M4D2</accession>